<dbReference type="RefSeq" id="WP_241272957.1">
    <property type="nucleotide sequence ID" value="NZ_JAKZGS010000001.1"/>
</dbReference>
<accession>A0ABS9UIJ8</accession>
<name>A0ABS9UIJ8_9BACT</name>
<dbReference type="Proteomes" id="UP001165488">
    <property type="component" value="Unassembled WGS sequence"/>
</dbReference>
<proteinExistence type="predicted"/>
<evidence type="ECO:0000313" key="1">
    <source>
        <dbReference type="EMBL" id="MCH7396436.1"/>
    </source>
</evidence>
<keyword evidence="2" id="KW-1185">Reference proteome</keyword>
<organism evidence="1 2">
    <name type="scientific">Belliella calami</name>
    <dbReference type="NCBI Taxonomy" id="2923436"/>
    <lineage>
        <taxon>Bacteria</taxon>
        <taxon>Pseudomonadati</taxon>
        <taxon>Bacteroidota</taxon>
        <taxon>Cytophagia</taxon>
        <taxon>Cytophagales</taxon>
        <taxon>Cyclobacteriaceae</taxon>
        <taxon>Belliella</taxon>
    </lineage>
</organism>
<gene>
    <name evidence="1" type="ORF">MM236_00485</name>
</gene>
<dbReference type="EMBL" id="JAKZGS010000001">
    <property type="protein sequence ID" value="MCH7396436.1"/>
    <property type="molecule type" value="Genomic_DNA"/>
</dbReference>
<evidence type="ECO:0000313" key="2">
    <source>
        <dbReference type="Proteomes" id="UP001165488"/>
    </source>
</evidence>
<protein>
    <submittedName>
        <fullName evidence="1">Uncharacterized protein</fullName>
    </submittedName>
</protein>
<reference evidence="1" key="1">
    <citation type="submission" date="2022-03" db="EMBL/GenBank/DDBJ databases">
        <title>De novo assembled genomes of Belliella spp. (Cyclobacteriaceae) strains.</title>
        <authorList>
            <person name="Szabo A."/>
            <person name="Korponai K."/>
            <person name="Felfoldi T."/>
        </authorList>
    </citation>
    <scope>NUCLEOTIDE SEQUENCE</scope>
    <source>
        <strain evidence="1">DSM 107340</strain>
    </source>
</reference>
<sequence>MIKEQIQLQMDVKMKIKKKMERMKLLVILIVFMFYGKSINAQYLERNEIVYFEGEWIANLSESDSIILEMKFEKKFPIKSETWDTGYKTDVLLMNLIYYKSGEKFYSPKDLETKYKNQFFVAKLGTPMDINKAVLNFTYNDDLNNSLGGSGRGRLVHKEGVLEMEIDNSREGANLKLPNKDANNRVKYNSRLSIPKKIIFIRKD</sequence>
<comment type="caution">
    <text evidence="1">The sequence shown here is derived from an EMBL/GenBank/DDBJ whole genome shotgun (WGS) entry which is preliminary data.</text>
</comment>